<protein>
    <recommendedName>
        <fullName evidence="3">Flagellar assembly protein FliH/Type III secretion system HrpE domain-containing protein</fullName>
    </recommendedName>
</protein>
<keyword evidence="2" id="KW-1185">Reference proteome</keyword>
<gene>
    <name evidence="1" type="ORF">CQW49_18645</name>
</gene>
<dbReference type="STRING" id="595536.GCA_000178815_01458"/>
<organism evidence="1 2">
    <name type="scientific">Methylosinus trichosporium (strain ATCC 35070 / NCIMB 11131 / UNIQEM 75 / OB3b)</name>
    <dbReference type="NCBI Taxonomy" id="595536"/>
    <lineage>
        <taxon>Bacteria</taxon>
        <taxon>Pseudomonadati</taxon>
        <taxon>Pseudomonadota</taxon>
        <taxon>Alphaproteobacteria</taxon>
        <taxon>Hyphomicrobiales</taxon>
        <taxon>Methylocystaceae</taxon>
        <taxon>Methylosinus</taxon>
    </lineage>
</organism>
<reference evidence="2" key="1">
    <citation type="submission" date="2017-10" db="EMBL/GenBank/DDBJ databases">
        <title>Completed PacBio SMRT sequence of Methylosinus trichosporium OB3b reveals presence of a third large plasmid.</title>
        <authorList>
            <person name="Charles T.C."/>
            <person name="Lynch M.D.J."/>
            <person name="Heil J.R."/>
            <person name="Cheng J."/>
        </authorList>
    </citation>
    <scope>NUCLEOTIDE SEQUENCE [LARGE SCALE GENOMIC DNA]</scope>
    <source>
        <strain evidence="2">OB3b</strain>
    </source>
</reference>
<dbReference type="RefSeq" id="WP_003614225.1">
    <property type="nucleotide sequence ID" value="NZ_ADVE02000001.1"/>
</dbReference>
<dbReference type="AlphaFoldDB" id="A0A2D2D3U8"/>
<sequence>MARSVADFLRRFDEPRVVAPLAPEPVVIDEPLIEAEETEPREPIVELTDELRDQLVEEGRAAAKEECEELIARERAASLLRLETERRSWAREEGERLGEQFRSAFDRFVEETGADVGRVLEPFVTGEVRERMVEALVDRLRVMIADREHPVVRLCGPTDLLDSLCEKLGGEGVATRIEDVGGVDVRARLDATTIETSLEDWMRELHDEDGAQ</sequence>
<accession>A0A2D2D3U8</accession>
<dbReference type="EMBL" id="CP023737">
    <property type="protein sequence ID" value="ATQ69673.1"/>
    <property type="molecule type" value="Genomic_DNA"/>
</dbReference>
<name>A0A2D2D3U8_METT3</name>
<evidence type="ECO:0000313" key="2">
    <source>
        <dbReference type="Proteomes" id="UP000230709"/>
    </source>
</evidence>
<evidence type="ECO:0000313" key="1">
    <source>
        <dbReference type="EMBL" id="ATQ69673.1"/>
    </source>
</evidence>
<dbReference type="Proteomes" id="UP000230709">
    <property type="component" value="Chromosome"/>
</dbReference>
<evidence type="ECO:0008006" key="3">
    <source>
        <dbReference type="Google" id="ProtNLM"/>
    </source>
</evidence>
<dbReference type="KEGG" id="mtw:CQW49_18645"/>
<proteinExistence type="predicted"/>